<comment type="caution">
    <text evidence="1">The sequence shown here is derived from an EMBL/GenBank/DDBJ whole genome shotgun (WGS) entry which is preliminary data.</text>
</comment>
<evidence type="ECO:0000313" key="1">
    <source>
        <dbReference type="EMBL" id="KKK94514.1"/>
    </source>
</evidence>
<accession>A0A0F9BVU7</accession>
<proteinExistence type="predicted"/>
<dbReference type="EMBL" id="LAZR01047309">
    <property type="protein sequence ID" value="KKK94514.1"/>
    <property type="molecule type" value="Genomic_DNA"/>
</dbReference>
<organism evidence="1">
    <name type="scientific">marine sediment metagenome</name>
    <dbReference type="NCBI Taxonomy" id="412755"/>
    <lineage>
        <taxon>unclassified sequences</taxon>
        <taxon>metagenomes</taxon>
        <taxon>ecological metagenomes</taxon>
    </lineage>
</organism>
<name>A0A0F9BVU7_9ZZZZ</name>
<dbReference type="AlphaFoldDB" id="A0A0F9BVU7"/>
<gene>
    <name evidence="1" type="ORF">LCGC14_2682110</name>
</gene>
<sequence length="54" mass="5871">MIKAISAAGTKNYYFGTASNKNPHTNPLIEETPDDLKEKVESGYALKTSELGPE</sequence>
<reference evidence="1" key="1">
    <citation type="journal article" date="2015" name="Nature">
        <title>Complex archaea that bridge the gap between prokaryotes and eukaryotes.</title>
        <authorList>
            <person name="Spang A."/>
            <person name="Saw J.H."/>
            <person name="Jorgensen S.L."/>
            <person name="Zaremba-Niedzwiedzka K."/>
            <person name="Martijn J."/>
            <person name="Lind A.E."/>
            <person name="van Eijk R."/>
            <person name="Schleper C."/>
            <person name="Guy L."/>
            <person name="Ettema T.J."/>
        </authorList>
    </citation>
    <scope>NUCLEOTIDE SEQUENCE</scope>
</reference>
<protein>
    <submittedName>
        <fullName evidence="1">Uncharacterized protein</fullName>
    </submittedName>
</protein>